<dbReference type="EMBL" id="BARS01017965">
    <property type="protein sequence ID" value="GAF89222.1"/>
    <property type="molecule type" value="Genomic_DNA"/>
</dbReference>
<accession>X0TM58</accession>
<organism evidence="1">
    <name type="scientific">marine sediment metagenome</name>
    <dbReference type="NCBI Taxonomy" id="412755"/>
    <lineage>
        <taxon>unclassified sequences</taxon>
        <taxon>metagenomes</taxon>
        <taxon>ecological metagenomes</taxon>
    </lineage>
</organism>
<dbReference type="AlphaFoldDB" id="X0TM58"/>
<name>X0TM58_9ZZZZ</name>
<proteinExistence type="predicted"/>
<evidence type="ECO:0000313" key="1">
    <source>
        <dbReference type="EMBL" id="GAF89222.1"/>
    </source>
</evidence>
<gene>
    <name evidence="1" type="ORF">S01H1_29311</name>
</gene>
<comment type="caution">
    <text evidence="1">The sequence shown here is derived from an EMBL/GenBank/DDBJ whole genome shotgun (WGS) entry which is preliminary data.</text>
</comment>
<feature type="non-terminal residue" evidence="1">
    <location>
        <position position="1"/>
    </location>
</feature>
<reference evidence="1" key="1">
    <citation type="journal article" date="2014" name="Front. Microbiol.">
        <title>High frequency of phylogenetically diverse reductive dehalogenase-homologous genes in deep subseafloor sedimentary metagenomes.</title>
        <authorList>
            <person name="Kawai M."/>
            <person name="Futagami T."/>
            <person name="Toyoda A."/>
            <person name="Takaki Y."/>
            <person name="Nishi S."/>
            <person name="Hori S."/>
            <person name="Arai W."/>
            <person name="Tsubouchi T."/>
            <person name="Morono Y."/>
            <person name="Uchiyama I."/>
            <person name="Ito T."/>
            <person name="Fujiyama A."/>
            <person name="Inagaki F."/>
            <person name="Takami H."/>
        </authorList>
    </citation>
    <scope>NUCLEOTIDE SEQUENCE</scope>
    <source>
        <strain evidence="1">Expedition CK06-06</strain>
    </source>
</reference>
<protein>
    <submittedName>
        <fullName evidence="1">Uncharacterized protein</fullName>
    </submittedName>
</protein>
<sequence length="70" mass="8220">CDTKEEAERIEAAFLGEHEVDLFCKDYMEEKKISARRMTEYEKVITEYLLYRRGGGAHLSPVIPRQEPSR</sequence>